<evidence type="ECO:0000313" key="12">
    <source>
        <dbReference type="Proteomes" id="UP000738359"/>
    </source>
</evidence>
<dbReference type="GO" id="GO:0010774">
    <property type="term" value="P:meiotic strand invasion involved in reciprocal meiotic recombination"/>
    <property type="evidence" value="ECO:0007669"/>
    <property type="project" value="TreeGrafter"/>
</dbReference>
<evidence type="ECO:0000256" key="8">
    <source>
        <dbReference type="SAM" id="Coils"/>
    </source>
</evidence>
<keyword evidence="12" id="KW-1185">Reference proteome</keyword>
<dbReference type="Gene3D" id="1.10.10.10">
    <property type="entry name" value="Winged helix-like DNA-binding domain superfamily/Winged helix DNA-binding domain"/>
    <property type="match status" value="1"/>
</dbReference>
<feature type="coiled-coil region" evidence="8">
    <location>
        <begin position="125"/>
        <end position="152"/>
    </location>
</feature>
<keyword evidence="4 8" id="KW-0175">Coiled coil</keyword>
<dbReference type="GO" id="GO:0000794">
    <property type="term" value="C:condensed nuclear chromosome"/>
    <property type="evidence" value="ECO:0007669"/>
    <property type="project" value="TreeGrafter"/>
</dbReference>
<protein>
    <recommendedName>
        <fullName evidence="3">Homologous-pairing protein 2 homolog</fullName>
    </recommendedName>
</protein>
<evidence type="ECO:0000256" key="4">
    <source>
        <dbReference type="ARBA" id="ARBA00023054"/>
    </source>
</evidence>
<dbReference type="GO" id="GO:0000709">
    <property type="term" value="P:meiotic joint molecule formation"/>
    <property type="evidence" value="ECO:0007669"/>
    <property type="project" value="TreeGrafter"/>
</dbReference>
<comment type="caution">
    <text evidence="11">The sequence shown here is derived from an EMBL/GenBank/DDBJ whole genome shotgun (WGS) entry which is preliminary data.</text>
</comment>
<dbReference type="InterPro" id="IPR010776">
    <property type="entry name" value="Hop2_WH_dom"/>
</dbReference>
<dbReference type="OrthoDB" id="272266at2759"/>
<dbReference type="InterPro" id="IPR040661">
    <property type="entry name" value="LZ3wCH"/>
</dbReference>
<evidence type="ECO:0000259" key="10">
    <source>
        <dbReference type="Pfam" id="PF18517"/>
    </source>
</evidence>
<gene>
    <name evidence="11" type="primary">PSMC3IP</name>
    <name evidence="11" type="ORF">BGZ70_004142</name>
</gene>
<dbReference type="EMBL" id="JAAAHY010002227">
    <property type="protein sequence ID" value="KAF9945004.1"/>
    <property type="molecule type" value="Genomic_DNA"/>
</dbReference>
<evidence type="ECO:0000256" key="6">
    <source>
        <dbReference type="ARBA" id="ARBA00023242"/>
    </source>
</evidence>
<sequence>MPKEKKQAVSKGGDKSEKLVLDYLVKQNRPYSVTDIVSNLHAAVSKTECQRVINALVDKDLVTMKLYGKQAIYVARQDTIEAVTPEQLAAINSEINSLQTRTIEAKSRNKHLNSELSALKSALTKEQITARLEQLRSKNQKSKDHLEQLRSGTQLVSAEEKKLVVKEMEKHRKLWIQRRRLFKEMFATVTENFPSKPKDLLEELDIDIQDPVDVNANPLQLLA</sequence>
<dbReference type="Pfam" id="PF18517">
    <property type="entry name" value="LZ3wCH"/>
    <property type="match status" value="1"/>
</dbReference>
<dbReference type="PANTHER" id="PTHR15938:SF0">
    <property type="entry name" value="HOMOLOGOUS-PAIRING PROTEIN 2 HOMOLOG"/>
    <property type="match status" value="1"/>
</dbReference>
<dbReference type="GO" id="GO:0003690">
    <property type="term" value="F:double-stranded DNA binding"/>
    <property type="evidence" value="ECO:0007669"/>
    <property type="project" value="TreeGrafter"/>
</dbReference>
<keyword evidence="7" id="KW-0469">Meiosis</keyword>
<feature type="domain" description="Homologous-pairing protein 2 winged helix" evidence="9">
    <location>
        <begin position="17"/>
        <end position="75"/>
    </location>
</feature>
<name>A0A9P6IRP9_MORAP</name>
<evidence type="ECO:0000313" key="11">
    <source>
        <dbReference type="EMBL" id="KAF9945004.1"/>
    </source>
</evidence>
<reference evidence="11" key="1">
    <citation type="journal article" date="2020" name="Fungal Divers.">
        <title>Resolving the Mortierellaceae phylogeny through synthesis of multi-gene phylogenetics and phylogenomics.</title>
        <authorList>
            <person name="Vandepol N."/>
            <person name="Liber J."/>
            <person name="Desiro A."/>
            <person name="Na H."/>
            <person name="Kennedy M."/>
            <person name="Barry K."/>
            <person name="Grigoriev I.V."/>
            <person name="Miller A.N."/>
            <person name="O'Donnell K."/>
            <person name="Stajich J.E."/>
            <person name="Bonito G."/>
        </authorList>
    </citation>
    <scope>NUCLEOTIDE SEQUENCE</scope>
    <source>
        <strain evidence="11">CK1249</strain>
    </source>
</reference>
<dbReference type="GO" id="GO:0120231">
    <property type="term" value="C:DNA recombinase auxiliary factor complex"/>
    <property type="evidence" value="ECO:0007669"/>
    <property type="project" value="TreeGrafter"/>
</dbReference>
<dbReference type="InterPro" id="IPR036388">
    <property type="entry name" value="WH-like_DNA-bd_sf"/>
</dbReference>
<keyword evidence="5" id="KW-0233">DNA recombination</keyword>
<dbReference type="AlphaFoldDB" id="A0A9P6IRP9"/>
<evidence type="ECO:0000256" key="2">
    <source>
        <dbReference type="ARBA" id="ARBA00007922"/>
    </source>
</evidence>
<dbReference type="Pfam" id="PF07106">
    <property type="entry name" value="WHD_TBPIP"/>
    <property type="match status" value="1"/>
</dbReference>
<comment type="subcellular location">
    <subcellularLocation>
        <location evidence="1">Nucleus</location>
    </subcellularLocation>
</comment>
<organism evidence="11 12">
    <name type="scientific">Mortierella alpina</name>
    <name type="common">Oleaginous fungus</name>
    <name type="synonym">Mortierella renispora</name>
    <dbReference type="NCBI Taxonomy" id="64518"/>
    <lineage>
        <taxon>Eukaryota</taxon>
        <taxon>Fungi</taxon>
        <taxon>Fungi incertae sedis</taxon>
        <taxon>Mucoromycota</taxon>
        <taxon>Mortierellomycotina</taxon>
        <taxon>Mortierellomycetes</taxon>
        <taxon>Mortierellales</taxon>
        <taxon>Mortierellaceae</taxon>
        <taxon>Mortierella</taxon>
    </lineage>
</organism>
<keyword evidence="6" id="KW-0539">Nucleus</keyword>
<proteinExistence type="inferred from homology"/>
<accession>A0A9P6IRP9</accession>
<evidence type="ECO:0000259" key="9">
    <source>
        <dbReference type="Pfam" id="PF07106"/>
    </source>
</evidence>
<dbReference type="SUPFAM" id="SSF46785">
    <property type="entry name" value="Winged helix' DNA-binding domain"/>
    <property type="match status" value="1"/>
</dbReference>
<evidence type="ECO:0000256" key="3">
    <source>
        <dbReference type="ARBA" id="ARBA00016093"/>
    </source>
</evidence>
<dbReference type="PANTHER" id="PTHR15938">
    <property type="entry name" value="TBP-1 INTERACTING PROTEIN"/>
    <property type="match status" value="1"/>
</dbReference>
<dbReference type="InterPro" id="IPR036390">
    <property type="entry name" value="WH_DNA-bd_sf"/>
</dbReference>
<feature type="domain" description="Leucine zipper with capping helix" evidence="10">
    <location>
        <begin position="156"/>
        <end position="207"/>
    </location>
</feature>
<evidence type="ECO:0000256" key="7">
    <source>
        <dbReference type="ARBA" id="ARBA00023254"/>
    </source>
</evidence>
<dbReference type="GO" id="GO:0007129">
    <property type="term" value="P:homologous chromosome pairing at meiosis"/>
    <property type="evidence" value="ECO:0007669"/>
    <property type="project" value="TreeGrafter"/>
</dbReference>
<evidence type="ECO:0000256" key="1">
    <source>
        <dbReference type="ARBA" id="ARBA00004123"/>
    </source>
</evidence>
<comment type="similarity">
    <text evidence="2">Belongs to the HOP2 family.</text>
</comment>
<dbReference type="Proteomes" id="UP000738359">
    <property type="component" value="Unassembled WGS sequence"/>
</dbReference>
<dbReference type="GO" id="GO:0120230">
    <property type="term" value="F:recombinase activator activity"/>
    <property type="evidence" value="ECO:0007669"/>
    <property type="project" value="TreeGrafter"/>
</dbReference>
<evidence type="ECO:0000256" key="5">
    <source>
        <dbReference type="ARBA" id="ARBA00023172"/>
    </source>
</evidence>